<dbReference type="Proteomes" id="UP000886653">
    <property type="component" value="Unassembled WGS sequence"/>
</dbReference>
<name>A0A9P6T9X8_9BASI</name>
<dbReference type="EMBL" id="MU167303">
    <property type="protein sequence ID" value="KAG0144084.1"/>
    <property type="molecule type" value="Genomic_DNA"/>
</dbReference>
<evidence type="ECO:0000313" key="1">
    <source>
        <dbReference type="EMBL" id="KAG0144084.1"/>
    </source>
</evidence>
<proteinExistence type="predicted"/>
<accession>A0A9P6T9X8</accession>
<sequence length="169" mass="19145">MTTTQVGDRVVQANNPFDVSAEIYRPFFNCIQAQIFFEKVLQPLLSDDFRPLALSKTLLNDRRPSIFSWNVCSRWYTLQLGFYPACVSKGTSGYQEDSLTGSADPHRSSSIPAANETGDWLYATGGFYAARCYELNRVNRGPIHTIILTIYKPSFKNAFLRRVVGFEHS</sequence>
<comment type="caution">
    <text evidence="1">The sequence shown here is derived from an EMBL/GenBank/DDBJ whole genome shotgun (WGS) entry which is preliminary data.</text>
</comment>
<protein>
    <submittedName>
        <fullName evidence="1">Uncharacterized protein</fullName>
    </submittedName>
</protein>
<organism evidence="1 2">
    <name type="scientific">Cronartium quercuum f. sp. fusiforme G11</name>
    <dbReference type="NCBI Taxonomy" id="708437"/>
    <lineage>
        <taxon>Eukaryota</taxon>
        <taxon>Fungi</taxon>
        <taxon>Dikarya</taxon>
        <taxon>Basidiomycota</taxon>
        <taxon>Pucciniomycotina</taxon>
        <taxon>Pucciniomycetes</taxon>
        <taxon>Pucciniales</taxon>
        <taxon>Coleosporiaceae</taxon>
        <taxon>Cronartium</taxon>
    </lineage>
</organism>
<gene>
    <name evidence="1" type="ORF">CROQUDRAFT_95507</name>
</gene>
<reference evidence="1" key="1">
    <citation type="submission" date="2013-11" db="EMBL/GenBank/DDBJ databases">
        <title>Genome sequence of the fusiform rust pathogen reveals effectors for host alternation and coevolution with pine.</title>
        <authorList>
            <consortium name="DOE Joint Genome Institute"/>
            <person name="Smith K."/>
            <person name="Pendleton A."/>
            <person name="Kubisiak T."/>
            <person name="Anderson C."/>
            <person name="Salamov A."/>
            <person name="Aerts A."/>
            <person name="Riley R."/>
            <person name="Clum A."/>
            <person name="Lindquist E."/>
            <person name="Ence D."/>
            <person name="Campbell M."/>
            <person name="Kronenberg Z."/>
            <person name="Feau N."/>
            <person name="Dhillon B."/>
            <person name="Hamelin R."/>
            <person name="Burleigh J."/>
            <person name="Smith J."/>
            <person name="Yandell M."/>
            <person name="Nelson C."/>
            <person name="Grigoriev I."/>
            <person name="Davis J."/>
        </authorList>
    </citation>
    <scope>NUCLEOTIDE SEQUENCE</scope>
    <source>
        <strain evidence="1">G11</strain>
    </source>
</reference>
<evidence type="ECO:0000313" key="2">
    <source>
        <dbReference type="Proteomes" id="UP000886653"/>
    </source>
</evidence>
<dbReference type="AlphaFoldDB" id="A0A9P6T9X8"/>
<keyword evidence="2" id="KW-1185">Reference proteome</keyword>